<dbReference type="EMBL" id="FUYX01000014">
    <property type="protein sequence ID" value="SKC10719.1"/>
    <property type="molecule type" value="Genomic_DNA"/>
</dbReference>
<sequence length="218" mass="25504">MRLYRFMNAENGLRSIRERRLRIGRIEELNDDFEFIGVALQDKAERIALREMRRHLSDKNGVLCMTKSWSSPLMWAHYADSHRGMALGFDVPDQAFYSVEYTAKRPKLSDFGHLTLDDITPEDIKRLTKMKAMGWSYEQEYRAYIALENATIINGSVHYFMPFSHNLNLREVIVGSRYTGRRSDVLAVVDDPTVDTYMSRGSFEDFVVVRQREDSMWP</sequence>
<evidence type="ECO:0008006" key="3">
    <source>
        <dbReference type="Google" id="ProtNLM"/>
    </source>
</evidence>
<dbReference type="InterPro" id="IPR021352">
    <property type="entry name" value="DUF2971"/>
</dbReference>
<evidence type="ECO:0000313" key="2">
    <source>
        <dbReference type="Proteomes" id="UP000190130"/>
    </source>
</evidence>
<organism evidence="1 2">
    <name type="scientific">Bosea thiooxidans</name>
    <dbReference type="NCBI Taxonomy" id="53254"/>
    <lineage>
        <taxon>Bacteria</taxon>
        <taxon>Pseudomonadati</taxon>
        <taxon>Pseudomonadota</taxon>
        <taxon>Alphaproteobacteria</taxon>
        <taxon>Hyphomicrobiales</taxon>
        <taxon>Boseaceae</taxon>
        <taxon>Bosea</taxon>
    </lineage>
</organism>
<accession>A0A1T5GQS1</accession>
<reference evidence="1 2" key="1">
    <citation type="submission" date="2017-02" db="EMBL/GenBank/DDBJ databases">
        <authorList>
            <person name="Peterson S.W."/>
        </authorList>
    </citation>
    <scope>NUCLEOTIDE SEQUENCE [LARGE SCALE GENOMIC DNA]</scope>
    <source>
        <strain evidence="1 2">DSM 9653</strain>
    </source>
</reference>
<name>A0A1T5GQS1_9HYPH</name>
<evidence type="ECO:0000313" key="1">
    <source>
        <dbReference type="EMBL" id="SKC10719.1"/>
    </source>
</evidence>
<protein>
    <recommendedName>
        <fullName evidence="3">DUF2971 domain-containing protein</fullName>
    </recommendedName>
</protein>
<dbReference type="Pfam" id="PF11185">
    <property type="entry name" value="DUF2971"/>
    <property type="match status" value="1"/>
</dbReference>
<dbReference type="Proteomes" id="UP000190130">
    <property type="component" value="Unassembled WGS sequence"/>
</dbReference>
<gene>
    <name evidence="1" type="ORF">SAMN05660750_04308</name>
</gene>
<dbReference type="AlphaFoldDB" id="A0A1T5GQS1"/>
<dbReference type="RefSeq" id="WP_176168685.1">
    <property type="nucleotide sequence ID" value="NZ_FUYX01000014.1"/>
</dbReference>
<proteinExistence type="predicted"/>